<accession>A0A3E0U0S4</accession>
<dbReference type="Proteomes" id="UP000256899">
    <property type="component" value="Unassembled WGS sequence"/>
</dbReference>
<keyword evidence="2" id="KW-1185">Reference proteome</keyword>
<evidence type="ECO:0000313" key="2">
    <source>
        <dbReference type="Proteomes" id="UP000256899"/>
    </source>
</evidence>
<dbReference type="EMBL" id="QUOT01000001">
    <property type="protein sequence ID" value="REL29652.1"/>
    <property type="molecule type" value="Genomic_DNA"/>
</dbReference>
<evidence type="ECO:0000313" key="1">
    <source>
        <dbReference type="EMBL" id="REL29652.1"/>
    </source>
</evidence>
<comment type="caution">
    <text evidence="1">The sequence shown here is derived from an EMBL/GenBank/DDBJ whole genome shotgun (WGS) entry which is preliminary data.</text>
</comment>
<reference evidence="2" key="1">
    <citation type="submission" date="2018-08" db="EMBL/GenBank/DDBJ databases">
        <title>Thalassotalea euphylliae genome.</title>
        <authorList>
            <person name="Summers S."/>
            <person name="Rice S.A."/>
            <person name="Freckelton M.L."/>
            <person name="Nedved B.T."/>
            <person name="Hadfield M.G."/>
        </authorList>
    </citation>
    <scope>NUCLEOTIDE SEQUENCE [LARGE SCALE GENOMIC DNA]</scope>
    <source>
        <strain evidence="2">H3</strain>
    </source>
</reference>
<sequence>MTGIKPFTLRKFVEIHKEYCTQIPNTQLFGINNFGTFKGNVAEMVKHYQNKLEQENKNQPDYNYFSSLVII</sequence>
<gene>
    <name evidence="1" type="ORF">DXX94_02375</name>
</gene>
<name>A0A3E0U0S4_9GAMM</name>
<proteinExistence type="predicted"/>
<organism evidence="1 2">
    <name type="scientific">Thalassotalea euphylliae</name>
    <dbReference type="NCBI Taxonomy" id="1655234"/>
    <lineage>
        <taxon>Bacteria</taxon>
        <taxon>Pseudomonadati</taxon>
        <taxon>Pseudomonadota</taxon>
        <taxon>Gammaproteobacteria</taxon>
        <taxon>Alteromonadales</taxon>
        <taxon>Colwelliaceae</taxon>
        <taxon>Thalassotalea</taxon>
    </lineage>
</organism>
<dbReference type="AlphaFoldDB" id="A0A3E0U0S4"/>
<protein>
    <submittedName>
        <fullName evidence="1">Uncharacterized protein</fullName>
    </submittedName>
</protein>